<dbReference type="PANTHER" id="PTHR30065">
    <property type="entry name" value="FLAGELLAR BIOSYNTHETIC PROTEIN FLIR"/>
    <property type="match status" value="1"/>
</dbReference>
<keyword evidence="8 10" id="KW-0975">Bacterial flagellum</keyword>
<dbReference type="AlphaFoldDB" id="A0A1I5I4K9"/>
<gene>
    <name evidence="11" type="ORF">SAMN04489757_13919</name>
</gene>
<feature type="transmembrane region" description="Helical" evidence="10">
    <location>
        <begin position="175"/>
        <end position="201"/>
    </location>
</feature>
<feature type="transmembrane region" description="Helical" evidence="10">
    <location>
        <begin position="124"/>
        <end position="143"/>
    </location>
</feature>
<evidence type="ECO:0000256" key="4">
    <source>
        <dbReference type="ARBA" id="ARBA00022475"/>
    </source>
</evidence>
<evidence type="ECO:0000256" key="6">
    <source>
        <dbReference type="ARBA" id="ARBA00022989"/>
    </source>
</evidence>
<comment type="subcellular location">
    <subcellularLocation>
        <location evidence="10">Cell membrane</location>
        <topology evidence="10">Multi-pass membrane protein</topology>
    </subcellularLocation>
    <subcellularLocation>
        <location evidence="10">Bacterial flagellum basal body</location>
    </subcellularLocation>
</comment>
<dbReference type="GO" id="GO:0005886">
    <property type="term" value="C:plasma membrane"/>
    <property type="evidence" value="ECO:0007669"/>
    <property type="project" value="UniProtKB-SubCell"/>
</dbReference>
<dbReference type="PANTHER" id="PTHR30065:SF1">
    <property type="entry name" value="SURFACE PRESENTATION OF ANTIGENS PROTEIN SPAR"/>
    <property type="match status" value="1"/>
</dbReference>
<evidence type="ECO:0000256" key="10">
    <source>
        <dbReference type="RuleBase" id="RU362071"/>
    </source>
</evidence>
<keyword evidence="5 10" id="KW-0812">Transmembrane</keyword>
<reference evidence="11 12" key="1">
    <citation type="submission" date="2016-10" db="EMBL/GenBank/DDBJ databases">
        <authorList>
            <person name="de Groot N.N."/>
        </authorList>
    </citation>
    <scope>NUCLEOTIDE SEQUENCE [LARGE SCALE GENOMIC DNA]</scope>
    <source>
        <strain evidence="11 12">DSM 1283</strain>
    </source>
</reference>
<comment type="similarity">
    <text evidence="2 10">Belongs to the FliR/MopE/SpaR family.</text>
</comment>
<accession>A0A1I5I4K9</accession>
<sequence>MTVQVDHLEAFLLILVRITAFIYVAPFFNLKNVPRKVKAGFSFFFALVLYEVVPMPELVYQGVIGFAGLLISEALVGIILGFFTNICYYILAFAGQMMDMEIGFAMVNEFDPVSNIQTTITSNYYSYIVMLIMMVTNLHHYLIIAFADAFKIIPLGGAKFSPSLYLLMIEFIKEYFIIGFRIILPVFAATLILNVILAILAKVAPQMNMFVIGIQLKIFVGLAVLFLVVGLTPRVAEFIFDEMIYMMRSAIDGLR</sequence>
<evidence type="ECO:0000256" key="3">
    <source>
        <dbReference type="ARBA" id="ARBA00021717"/>
    </source>
</evidence>
<organism evidence="11 12">
    <name type="scientific">Anaerocolumna aminovalerica</name>
    <dbReference type="NCBI Taxonomy" id="1527"/>
    <lineage>
        <taxon>Bacteria</taxon>
        <taxon>Bacillati</taxon>
        <taxon>Bacillota</taxon>
        <taxon>Clostridia</taxon>
        <taxon>Lachnospirales</taxon>
        <taxon>Lachnospiraceae</taxon>
        <taxon>Anaerocolumna</taxon>
    </lineage>
</organism>
<dbReference type="OrthoDB" id="9807748at2"/>
<feature type="transmembrane region" description="Helical" evidence="10">
    <location>
        <begin position="37"/>
        <end position="53"/>
    </location>
</feature>
<evidence type="ECO:0000256" key="8">
    <source>
        <dbReference type="ARBA" id="ARBA00023143"/>
    </source>
</evidence>
<dbReference type="STRING" id="1527.SAMN04489757_13919"/>
<name>A0A1I5I4K9_9FIRM</name>
<comment type="function">
    <text evidence="1 10">Role in flagellar biosynthesis.</text>
</comment>
<dbReference type="InterPro" id="IPR006303">
    <property type="entry name" value="FliR"/>
</dbReference>
<dbReference type="PRINTS" id="PR00953">
    <property type="entry name" value="TYPE3IMRPROT"/>
</dbReference>
<keyword evidence="7 10" id="KW-0472">Membrane</keyword>
<dbReference type="InterPro" id="IPR002010">
    <property type="entry name" value="T3SS_IM_R"/>
</dbReference>
<keyword evidence="6 10" id="KW-1133">Transmembrane helix</keyword>
<evidence type="ECO:0000256" key="5">
    <source>
        <dbReference type="ARBA" id="ARBA00022692"/>
    </source>
</evidence>
<keyword evidence="11" id="KW-0966">Cell projection</keyword>
<keyword evidence="11" id="KW-0282">Flagellum</keyword>
<dbReference type="EMBL" id="FOWD01000039">
    <property type="protein sequence ID" value="SFO55534.1"/>
    <property type="molecule type" value="Genomic_DNA"/>
</dbReference>
<feature type="transmembrane region" description="Helical" evidence="10">
    <location>
        <begin position="12"/>
        <end position="30"/>
    </location>
</feature>
<keyword evidence="12" id="KW-1185">Reference proteome</keyword>
<evidence type="ECO:0000256" key="2">
    <source>
        <dbReference type="ARBA" id="ARBA00009772"/>
    </source>
</evidence>
<feature type="transmembrane region" description="Helical" evidence="10">
    <location>
        <begin position="59"/>
        <end position="91"/>
    </location>
</feature>
<feature type="transmembrane region" description="Helical" evidence="10">
    <location>
        <begin position="207"/>
        <end position="229"/>
    </location>
</feature>
<evidence type="ECO:0000256" key="9">
    <source>
        <dbReference type="NCBIfam" id="TIGR01400"/>
    </source>
</evidence>
<evidence type="ECO:0000313" key="12">
    <source>
        <dbReference type="Proteomes" id="UP000198806"/>
    </source>
</evidence>
<keyword evidence="11" id="KW-0969">Cilium</keyword>
<dbReference type="RefSeq" id="WP_091688118.1">
    <property type="nucleotide sequence ID" value="NZ_BAABFM010000021.1"/>
</dbReference>
<keyword evidence="4 10" id="KW-1003">Cell membrane</keyword>
<proteinExistence type="inferred from homology"/>
<dbReference type="GO" id="GO:0009425">
    <property type="term" value="C:bacterial-type flagellum basal body"/>
    <property type="evidence" value="ECO:0007669"/>
    <property type="project" value="UniProtKB-SubCell"/>
</dbReference>
<protein>
    <recommendedName>
        <fullName evidence="3 9">Flagellar biosynthetic protein FliR</fullName>
    </recommendedName>
</protein>
<evidence type="ECO:0000313" key="11">
    <source>
        <dbReference type="EMBL" id="SFO55534.1"/>
    </source>
</evidence>
<evidence type="ECO:0000256" key="7">
    <source>
        <dbReference type="ARBA" id="ARBA00023136"/>
    </source>
</evidence>
<dbReference type="Pfam" id="PF01311">
    <property type="entry name" value="Bac_export_1"/>
    <property type="match status" value="1"/>
</dbReference>
<evidence type="ECO:0000256" key="1">
    <source>
        <dbReference type="ARBA" id="ARBA00002578"/>
    </source>
</evidence>
<dbReference type="NCBIfam" id="TIGR01400">
    <property type="entry name" value="fliR"/>
    <property type="match status" value="1"/>
</dbReference>
<dbReference type="Proteomes" id="UP000198806">
    <property type="component" value="Unassembled WGS sequence"/>
</dbReference>
<dbReference type="GO" id="GO:0044780">
    <property type="term" value="P:bacterial-type flagellum assembly"/>
    <property type="evidence" value="ECO:0007669"/>
    <property type="project" value="UniProtKB-UniRule"/>
</dbReference>
<dbReference type="GO" id="GO:0006605">
    <property type="term" value="P:protein targeting"/>
    <property type="evidence" value="ECO:0007669"/>
    <property type="project" value="UniProtKB-UniRule"/>
</dbReference>